<gene>
    <name evidence="3" type="ORF">EDC38_2296</name>
</gene>
<dbReference type="Gene3D" id="3.40.50.1820">
    <property type="entry name" value="alpha/beta hydrolase"/>
    <property type="match status" value="1"/>
</dbReference>
<comment type="similarity">
    <text evidence="1">Belongs to the AB hydrolase superfamily.</text>
</comment>
<proteinExistence type="inferred from homology"/>
<feature type="domain" description="AB hydrolase-1" evidence="2">
    <location>
        <begin position="27"/>
        <end position="267"/>
    </location>
</feature>
<sequence>MLSADILRRHQVSWLGPAPDSTDRPTLILAHGFGCDQQIWAPVADVLALEYPVVLFDHIGCGRSDRSAFDAERYADLSAYAEDLVELVQALGLKRRPILVGHSVSGAIGWLASIAEPELFRQIIAIGPSPRYINDPPDYIGGFEAEDVGELLDLMERNHFEWAGYLAPIVMANGDRPALAEQLRESFLNADPAMSRRFAETTFLCDIRTQLPHVQVPTLVLYCEQDVIVPTAVIEYLEWALPKGIIRRLDATGHYPQVSNPGAVARAVIEGAQGAA</sequence>
<dbReference type="InterPro" id="IPR000073">
    <property type="entry name" value="AB_hydrolase_1"/>
</dbReference>
<comment type="caution">
    <text evidence="3">The sequence shown here is derived from an EMBL/GenBank/DDBJ whole genome shotgun (WGS) entry which is preliminary data.</text>
</comment>
<dbReference type="AlphaFoldDB" id="A0A3N1P4N5"/>
<dbReference type="Pfam" id="PF12697">
    <property type="entry name" value="Abhydrolase_6"/>
    <property type="match status" value="1"/>
</dbReference>
<name>A0A3N1P4N5_9GAMM</name>
<dbReference type="InterPro" id="IPR029058">
    <property type="entry name" value="AB_hydrolase_fold"/>
</dbReference>
<dbReference type="EMBL" id="RJUK01000001">
    <property type="protein sequence ID" value="ROQ21670.1"/>
    <property type="molecule type" value="Genomic_DNA"/>
</dbReference>
<dbReference type="OrthoDB" id="8680283at2"/>
<accession>A0A3N1P4N5</accession>
<dbReference type="PRINTS" id="PR00111">
    <property type="entry name" value="ABHYDROLASE"/>
</dbReference>
<dbReference type="Proteomes" id="UP000273643">
    <property type="component" value="Unassembled WGS sequence"/>
</dbReference>
<evidence type="ECO:0000313" key="3">
    <source>
        <dbReference type="EMBL" id="ROQ21670.1"/>
    </source>
</evidence>
<keyword evidence="4" id="KW-1185">Reference proteome</keyword>
<dbReference type="SUPFAM" id="SSF53474">
    <property type="entry name" value="alpha/beta-Hydrolases"/>
    <property type="match status" value="1"/>
</dbReference>
<evidence type="ECO:0000313" key="4">
    <source>
        <dbReference type="Proteomes" id="UP000273643"/>
    </source>
</evidence>
<organism evidence="3 4">
    <name type="scientific">Marinimicrobium koreense</name>
    <dbReference type="NCBI Taxonomy" id="306545"/>
    <lineage>
        <taxon>Bacteria</taxon>
        <taxon>Pseudomonadati</taxon>
        <taxon>Pseudomonadota</taxon>
        <taxon>Gammaproteobacteria</taxon>
        <taxon>Cellvibrionales</taxon>
        <taxon>Cellvibrionaceae</taxon>
        <taxon>Marinimicrobium</taxon>
    </lineage>
</organism>
<evidence type="ECO:0000259" key="2">
    <source>
        <dbReference type="Pfam" id="PF12697"/>
    </source>
</evidence>
<dbReference type="PANTHER" id="PTHR43039">
    <property type="entry name" value="ESTERASE-RELATED"/>
    <property type="match status" value="1"/>
</dbReference>
<protein>
    <submittedName>
        <fullName evidence="3">Sigma-B regulation protein RsbQ</fullName>
    </submittedName>
</protein>
<reference evidence="3 4" key="1">
    <citation type="submission" date="2018-11" db="EMBL/GenBank/DDBJ databases">
        <title>Genomic Encyclopedia of Type Strains, Phase IV (KMG-IV): sequencing the most valuable type-strain genomes for metagenomic binning, comparative biology and taxonomic classification.</title>
        <authorList>
            <person name="Goeker M."/>
        </authorList>
    </citation>
    <scope>NUCLEOTIDE SEQUENCE [LARGE SCALE GENOMIC DNA]</scope>
    <source>
        <strain evidence="3 4">DSM 16974</strain>
    </source>
</reference>
<evidence type="ECO:0000256" key="1">
    <source>
        <dbReference type="ARBA" id="ARBA00008645"/>
    </source>
</evidence>